<feature type="domain" description="Myb-like" evidence="8">
    <location>
        <begin position="24"/>
        <end position="69"/>
    </location>
</feature>
<dbReference type="FunFam" id="1.10.10.60:FF:000009">
    <property type="entry name" value="transcription factor MYB1R1"/>
    <property type="match status" value="1"/>
</dbReference>
<evidence type="ECO:0000259" key="8">
    <source>
        <dbReference type="PROSITE" id="PS50090"/>
    </source>
</evidence>
<dbReference type="Gramene" id="Kaladp0674s0117.1.v1.1">
    <property type="protein sequence ID" value="Kaladp0674s0117.1.v1.1"/>
    <property type="gene ID" value="Kaladp0674s0117.v1.1"/>
</dbReference>
<dbReference type="PROSITE" id="PS51293">
    <property type="entry name" value="SANT"/>
    <property type="match status" value="1"/>
</dbReference>
<dbReference type="GO" id="GO:0006355">
    <property type="term" value="P:regulation of DNA-templated transcription"/>
    <property type="evidence" value="ECO:0007669"/>
    <property type="project" value="UniProtKB-ARBA"/>
</dbReference>
<dbReference type="InterPro" id="IPR052245">
    <property type="entry name" value="Plant_Stress_Dev_TF"/>
</dbReference>
<dbReference type="CDD" id="cd00167">
    <property type="entry name" value="SANT"/>
    <property type="match status" value="1"/>
</dbReference>
<dbReference type="InterPro" id="IPR009057">
    <property type="entry name" value="Homeodomain-like_sf"/>
</dbReference>
<evidence type="ECO:0000313" key="11">
    <source>
        <dbReference type="EnsemblPlants" id="Kaladp0674s0117.1.v1.1"/>
    </source>
</evidence>
<accession>A0A7N1A924</accession>
<proteinExistence type="predicted"/>
<organism evidence="11 12">
    <name type="scientific">Kalanchoe fedtschenkoi</name>
    <name type="common">Lavender scallops</name>
    <name type="synonym">South American air plant</name>
    <dbReference type="NCBI Taxonomy" id="63787"/>
    <lineage>
        <taxon>Eukaryota</taxon>
        <taxon>Viridiplantae</taxon>
        <taxon>Streptophyta</taxon>
        <taxon>Embryophyta</taxon>
        <taxon>Tracheophyta</taxon>
        <taxon>Spermatophyta</taxon>
        <taxon>Magnoliopsida</taxon>
        <taxon>eudicotyledons</taxon>
        <taxon>Gunneridae</taxon>
        <taxon>Pentapetalae</taxon>
        <taxon>Saxifragales</taxon>
        <taxon>Crassulaceae</taxon>
        <taxon>Kalanchoe</taxon>
    </lineage>
</organism>
<keyword evidence="2" id="KW-0805">Transcription regulation</keyword>
<name>A0A7N1A924_KALFE</name>
<dbReference type="SMART" id="SM00717">
    <property type="entry name" value="SANT"/>
    <property type="match status" value="1"/>
</dbReference>
<feature type="compositionally biased region" description="Low complexity" evidence="6">
    <location>
        <begin position="151"/>
        <end position="161"/>
    </location>
</feature>
<dbReference type="InterPro" id="IPR017930">
    <property type="entry name" value="Myb_dom"/>
</dbReference>
<keyword evidence="7" id="KW-0732">Signal</keyword>
<dbReference type="PROSITE" id="PS51294">
    <property type="entry name" value="HTH_MYB"/>
    <property type="match status" value="1"/>
</dbReference>
<dbReference type="GO" id="GO:0009739">
    <property type="term" value="P:response to gibberellin"/>
    <property type="evidence" value="ECO:0007669"/>
    <property type="project" value="TreeGrafter"/>
</dbReference>
<reference evidence="11" key="1">
    <citation type="submission" date="2021-01" db="UniProtKB">
        <authorList>
            <consortium name="EnsemblPlants"/>
        </authorList>
    </citation>
    <scope>IDENTIFICATION</scope>
</reference>
<protein>
    <submittedName>
        <fullName evidence="11">Uncharacterized protein</fullName>
    </submittedName>
</protein>
<feature type="region of interest" description="Disordered" evidence="6">
    <location>
        <begin position="137"/>
        <end position="161"/>
    </location>
</feature>
<dbReference type="GO" id="GO:0003677">
    <property type="term" value="F:DNA binding"/>
    <property type="evidence" value="ECO:0007669"/>
    <property type="project" value="UniProtKB-KW"/>
</dbReference>
<comment type="subcellular location">
    <subcellularLocation>
        <location evidence="1">Nucleus</location>
    </subcellularLocation>
</comment>
<dbReference type="PROSITE" id="PS50090">
    <property type="entry name" value="MYB_LIKE"/>
    <property type="match status" value="1"/>
</dbReference>
<evidence type="ECO:0000256" key="4">
    <source>
        <dbReference type="ARBA" id="ARBA00023163"/>
    </source>
</evidence>
<evidence type="ECO:0000313" key="12">
    <source>
        <dbReference type="Proteomes" id="UP000594263"/>
    </source>
</evidence>
<evidence type="ECO:0000256" key="3">
    <source>
        <dbReference type="ARBA" id="ARBA00023125"/>
    </source>
</evidence>
<feature type="signal peptide" evidence="7">
    <location>
        <begin position="1"/>
        <end position="21"/>
    </location>
</feature>
<sequence length="199" mass="21810">MIMIVSFVYCWDVCYVGFICAGTPWSEEEHKCFLTGLKKVGKGDWRGISKNFVKSRTPTQVASHAQKYFLRHNTVKHRRRTSLFDITAETVSGQPTEELCEATLRDSASSQIHSPATNSPNAVVQPLVDPSSVLTQHPLLIHPSPPPALQSVPSPNSSSPANYSLNLSLSLSSYSQTSPYRALQTTPGLTTKDSYISVA</sequence>
<feature type="domain" description="SANT" evidence="9">
    <location>
        <begin position="25"/>
        <end position="73"/>
    </location>
</feature>
<keyword evidence="12" id="KW-1185">Reference proteome</keyword>
<dbReference type="PANTHER" id="PTHR44191">
    <property type="entry name" value="TRANSCRIPTION FACTOR KUA1"/>
    <property type="match status" value="1"/>
</dbReference>
<dbReference type="GO" id="GO:0009723">
    <property type="term" value="P:response to ethylene"/>
    <property type="evidence" value="ECO:0007669"/>
    <property type="project" value="TreeGrafter"/>
</dbReference>
<feature type="domain" description="HTH myb-type" evidence="10">
    <location>
        <begin position="17"/>
        <end position="73"/>
    </location>
</feature>
<keyword evidence="5" id="KW-0539">Nucleus</keyword>
<dbReference type="AlphaFoldDB" id="A0A7N1A924"/>
<dbReference type="NCBIfam" id="TIGR01557">
    <property type="entry name" value="myb_SHAQKYF"/>
    <property type="match status" value="1"/>
</dbReference>
<dbReference type="Gene3D" id="1.10.10.60">
    <property type="entry name" value="Homeodomain-like"/>
    <property type="match status" value="1"/>
</dbReference>
<feature type="chain" id="PRO_5029861628" evidence="7">
    <location>
        <begin position="22"/>
        <end position="199"/>
    </location>
</feature>
<dbReference type="GO" id="GO:0005634">
    <property type="term" value="C:nucleus"/>
    <property type="evidence" value="ECO:0007669"/>
    <property type="project" value="UniProtKB-SubCell"/>
</dbReference>
<evidence type="ECO:0000256" key="7">
    <source>
        <dbReference type="SAM" id="SignalP"/>
    </source>
</evidence>
<keyword evidence="3" id="KW-0238">DNA-binding</keyword>
<dbReference type="EnsemblPlants" id="Kaladp0674s0117.1.v1.1">
    <property type="protein sequence ID" value="Kaladp0674s0117.1.v1.1"/>
    <property type="gene ID" value="Kaladp0674s0117.v1.1"/>
</dbReference>
<evidence type="ECO:0000256" key="1">
    <source>
        <dbReference type="ARBA" id="ARBA00004123"/>
    </source>
</evidence>
<evidence type="ECO:0000256" key="2">
    <source>
        <dbReference type="ARBA" id="ARBA00023015"/>
    </source>
</evidence>
<dbReference type="InterPro" id="IPR017884">
    <property type="entry name" value="SANT_dom"/>
</dbReference>
<dbReference type="InterPro" id="IPR001005">
    <property type="entry name" value="SANT/Myb"/>
</dbReference>
<dbReference type="Pfam" id="PF00249">
    <property type="entry name" value="Myb_DNA-binding"/>
    <property type="match status" value="1"/>
</dbReference>
<evidence type="ECO:0000256" key="6">
    <source>
        <dbReference type="SAM" id="MobiDB-lite"/>
    </source>
</evidence>
<dbReference type="SUPFAM" id="SSF46689">
    <property type="entry name" value="Homeodomain-like"/>
    <property type="match status" value="1"/>
</dbReference>
<dbReference type="PANTHER" id="PTHR44191:SF85">
    <property type="entry name" value="(RAPE) HYPOTHETICAL PROTEIN"/>
    <property type="match status" value="1"/>
</dbReference>
<evidence type="ECO:0000259" key="10">
    <source>
        <dbReference type="PROSITE" id="PS51294"/>
    </source>
</evidence>
<keyword evidence="4" id="KW-0804">Transcription</keyword>
<dbReference type="InterPro" id="IPR006447">
    <property type="entry name" value="Myb_dom_plants"/>
</dbReference>
<evidence type="ECO:0000259" key="9">
    <source>
        <dbReference type="PROSITE" id="PS51293"/>
    </source>
</evidence>
<evidence type="ECO:0000256" key="5">
    <source>
        <dbReference type="ARBA" id="ARBA00023242"/>
    </source>
</evidence>
<dbReference type="Proteomes" id="UP000594263">
    <property type="component" value="Unplaced"/>
</dbReference>